<feature type="compositionally biased region" description="Basic and acidic residues" evidence="5">
    <location>
        <begin position="185"/>
        <end position="195"/>
    </location>
</feature>
<keyword evidence="1 4" id="KW-0479">Metal-binding</keyword>
<evidence type="ECO:0000256" key="5">
    <source>
        <dbReference type="SAM" id="MobiDB-lite"/>
    </source>
</evidence>
<dbReference type="InterPro" id="IPR028740">
    <property type="entry name" value="EPLIN_Lim_dom"/>
</dbReference>
<feature type="compositionally biased region" description="Basic and acidic residues" evidence="5">
    <location>
        <begin position="569"/>
        <end position="582"/>
    </location>
</feature>
<dbReference type="CDD" id="cd09485">
    <property type="entry name" value="LIM_Eplin_alpha_beta"/>
    <property type="match status" value="1"/>
</dbReference>
<feature type="domain" description="LIM zinc-binding" evidence="6">
    <location>
        <begin position="323"/>
        <end position="383"/>
    </location>
</feature>
<dbReference type="AlphaFoldDB" id="A0A9D3Q320"/>
<feature type="region of interest" description="Disordered" evidence="5">
    <location>
        <begin position="185"/>
        <end position="231"/>
    </location>
</feature>
<evidence type="ECO:0000256" key="4">
    <source>
        <dbReference type="PROSITE-ProRule" id="PRU00125"/>
    </source>
</evidence>
<dbReference type="GO" id="GO:0046872">
    <property type="term" value="F:metal ion binding"/>
    <property type="evidence" value="ECO:0007669"/>
    <property type="project" value="UniProtKB-KW"/>
</dbReference>
<dbReference type="InterPro" id="IPR001781">
    <property type="entry name" value="Znf_LIM"/>
</dbReference>
<dbReference type="PANTHER" id="PTHR24206">
    <property type="entry name" value="OS06G0237300 PROTEIN"/>
    <property type="match status" value="1"/>
</dbReference>
<dbReference type="SUPFAM" id="SSF57716">
    <property type="entry name" value="Glucocorticoid receptor-like (DNA-binding domain)"/>
    <property type="match status" value="2"/>
</dbReference>
<evidence type="ECO:0000313" key="7">
    <source>
        <dbReference type="EMBL" id="KAG7471911.1"/>
    </source>
</evidence>
<feature type="compositionally biased region" description="Acidic residues" evidence="5">
    <location>
        <begin position="679"/>
        <end position="692"/>
    </location>
</feature>
<feature type="compositionally biased region" description="Basic and acidic residues" evidence="5">
    <location>
        <begin position="413"/>
        <end position="426"/>
    </location>
</feature>
<evidence type="ECO:0000256" key="1">
    <source>
        <dbReference type="ARBA" id="ARBA00022723"/>
    </source>
</evidence>
<feature type="compositionally biased region" description="Basic and acidic residues" evidence="5">
    <location>
        <begin position="547"/>
        <end position="562"/>
    </location>
</feature>
<keyword evidence="3 4" id="KW-0440">LIM domain</keyword>
<feature type="region of interest" description="Disordered" evidence="5">
    <location>
        <begin position="448"/>
        <end position="713"/>
    </location>
</feature>
<feature type="compositionally biased region" description="Polar residues" evidence="5">
    <location>
        <begin position="508"/>
        <end position="543"/>
    </location>
</feature>
<evidence type="ECO:0000256" key="3">
    <source>
        <dbReference type="ARBA" id="ARBA00023038"/>
    </source>
</evidence>
<protein>
    <recommendedName>
        <fullName evidence="6">LIM zinc-binding domain-containing protein</fullName>
    </recommendedName>
</protein>
<dbReference type="Proteomes" id="UP001046870">
    <property type="component" value="Chromosome 8"/>
</dbReference>
<gene>
    <name evidence="7" type="ORF">MATL_G00103090</name>
</gene>
<dbReference type="OrthoDB" id="6129702at2759"/>
<evidence type="ECO:0000313" key="8">
    <source>
        <dbReference type="Proteomes" id="UP001046870"/>
    </source>
</evidence>
<dbReference type="Pfam" id="PF00412">
    <property type="entry name" value="LIM"/>
    <property type="match status" value="1"/>
</dbReference>
<organism evidence="7 8">
    <name type="scientific">Megalops atlanticus</name>
    <name type="common">Tarpon</name>
    <name type="synonym">Clupea gigantea</name>
    <dbReference type="NCBI Taxonomy" id="7932"/>
    <lineage>
        <taxon>Eukaryota</taxon>
        <taxon>Metazoa</taxon>
        <taxon>Chordata</taxon>
        <taxon>Craniata</taxon>
        <taxon>Vertebrata</taxon>
        <taxon>Euteleostomi</taxon>
        <taxon>Actinopterygii</taxon>
        <taxon>Neopterygii</taxon>
        <taxon>Teleostei</taxon>
        <taxon>Elopiformes</taxon>
        <taxon>Megalopidae</taxon>
        <taxon>Megalops</taxon>
    </lineage>
</organism>
<feature type="compositionally biased region" description="Acidic residues" evidence="5">
    <location>
        <begin position="703"/>
        <end position="713"/>
    </location>
</feature>
<proteinExistence type="predicted"/>
<feature type="compositionally biased region" description="Basic and acidic residues" evidence="5">
    <location>
        <begin position="456"/>
        <end position="465"/>
    </location>
</feature>
<feature type="compositionally biased region" description="Pro residues" evidence="5">
    <location>
        <begin position="96"/>
        <end position="109"/>
    </location>
</feature>
<feature type="compositionally biased region" description="Acidic residues" evidence="5">
    <location>
        <begin position="596"/>
        <end position="611"/>
    </location>
</feature>
<dbReference type="SMART" id="SM00132">
    <property type="entry name" value="LIM"/>
    <property type="match status" value="1"/>
</dbReference>
<feature type="region of interest" description="Disordered" evidence="5">
    <location>
        <begin position="70"/>
        <end position="168"/>
    </location>
</feature>
<feature type="compositionally biased region" description="Basic and acidic residues" evidence="5">
    <location>
        <begin position="612"/>
        <end position="623"/>
    </location>
</feature>
<feature type="region of interest" description="Disordered" evidence="5">
    <location>
        <begin position="249"/>
        <end position="313"/>
    </location>
</feature>
<reference evidence="7" key="1">
    <citation type="submission" date="2021-01" db="EMBL/GenBank/DDBJ databases">
        <authorList>
            <person name="Zahm M."/>
            <person name="Roques C."/>
            <person name="Cabau C."/>
            <person name="Klopp C."/>
            <person name="Donnadieu C."/>
            <person name="Jouanno E."/>
            <person name="Lampietro C."/>
            <person name="Louis A."/>
            <person name="Herpin A."/>
            <person name="Echchiki A."/>
            <person name="Berthelot C."/>
            <person name="Parey E."/>
            <person name="Roest-Crollius H."/>
            <person name="Braasch I."/>
            <person name="Postlethwait J."/>
            <person name="Bobe J."/>
            <person name="Montfort J."/>
            <person name="Bouchez O."/>
            <person name="Begum T."/>
            <person name="Mejri S."/>
            <person name="Adams A."/>
            <person name="Chen W.-J."/>
            <person name="Guiguen Y."/>
        </authorList>
    </citation>
    <scope>NUCLEOTIDE SEQUENCE</scope>
    <source>
        <strain evidence="7">YG-15Mar2019-1</strain>
        <tissue evidence="7">Brain</tissue>
    </source>
</reference>
<evidence type="ECO:0000259" key="6">
    <source>
        <dbReference type="PROSITE" id="PS50023"/>
    </source>
</evidence>
<dbReference type="FunFam" id="2.10.110.10:FF:000002">
    <property type="entry name" value="LIM domain and actin-binding 1"/>
    <property type="match status" value="1"/>
</dbReference>
<dbReference type="Gene3D" id="2.10.110.10">
    <property type="entry name" value="Cysteine Rich Protein"/>
    <property type="match status" value="1"/>
</dbReference>
<feature type="region of interest" description="Disordered" evidence="5">
    <location>
        <begin position="403"/>
        <end position="436"/>
    </location>
</feature>
<comment type="caution">
    <text evidence="7">The sequence shown here is derived from an EMBL/GenBank/DDBJ whole genome shotgun (WGS) entry which is preliminary data.</text>
</comment>
<name>A0A9D3Q320_MEGAT</name>
<dbReference type="PROSITE" id="PS00478">
    <property type="entry name" value="LIM_DOMAIN_1"/>
    <property type="match status" value="1"/>
</dbReference>
<dbReference type="EMBL" id="JAFDVH010000008">
    <property type="protein sequence ID" value="KAG7471911.1"/>
    <property type="molecule type" value="Genomic_DNA"/>
</dbReference>
<keyword evidence="8" id="KW-1185">Reference proteome</keyword>
<evidence type="ECO:0000256" key="2">
    <source>
        <dbReference type="ARBA" id="ARBA00022833"/>
    </source>
</evidence>
<dbReference type="PROSITE" id="PS50023">
    <property type="entry name" value="LIM_DOMAIN_2"/>
    <property type="match status" value="1"/>
</dbReference>
<feature type="compositionally biased region" description="Acidic residues" evidence="5">
    <location>
        <begin position="628"/>
        <end position="643"/>
    </location>
</feature>
<sequence length="713" mass="78163">MAAAPFSRSQWASQSLRVTARELSLVGARGKSNAIAERFSKYQKAAEEVNSEKKKMAVETVSPTLCRGNLSALKKRWEQPPHPDQPAASPCTSPRPHLPPPAGSTPEPSPSRDISPASTWSLLPPDGSSPCQHPVNGEAEEGMERRKPETEAEGEGVAAVPPSAHIEKPSVPLHSLKLMFEKGEGLQNKVSREPVRTGGNGSIYSDSPDLQPGDRGVLDGVTPPESLLETTPLRDRMAMYQAAISKQDTAASARSGEQVEAEVHGQVVKQKENVPPGGTDTSPTPEPRSRKDDGSHATTPVSTAQHDNSQPKTVRKFGLPVRETCVACQKTVYPLERLVASQQVYHNACFRCSHCNTKLSLGNYASLHSNVYCKPHFSQLFKSKGNYDEGFGHRPHKELWAARGEGGDEDGTEQVKERAELSDAKLESPTVEESPLAKVNILAATLETRTQGASETPEKPVETRRLKISWPPSTEGERGPGGASPTLEGGAIRSLRPKWPPEDEVPSQVESPGQTELTNLRQSASLKERSQVFSQASPASSLVSPREQPHPQREAPERRGLLEESEPTPQDHIRESQNERDTVTTQEDNIVNGEVGSEEEEEEEKVEEDEEHGSTQEAEERHGTSPGEEQEGNEEEEEDEELEQLSSLKFQKALPDVLSSSPPTEGKHNRTSQDVGFWDGEEGEEEGGELTVEELIKRNRCYEEEEEEEEPED</sequence>
<keyword evidence="2 4" id="KW-0862">Zinc</keyword>
<feature type="compositionally biased region" description="Polar residues" evidence="5">
    <location>
        <begin position="296"/>
        <end position="312"/>
    </location>
</feature>
<accession>A0A9D3Q320</accession>